<name>A0A0F9IID0_9ZZZZ</name>
<dbReference type="AlphaFoldDB" id="A0A0F9IID0"/>
<protein>
    <submittedName>
        <fullName evidence="1">Uncharacterized protein</fullName>
    </submittedName>
</protein>
<organism evidence="1">
    <name type="scientific">marine sediment metagenome</name>
    <dbReference type="NCBI Taxonomy" id="412755"/>
    <lineage>
        <taxon>unclassified sequences</taxon>
        <taxon>metagenomes</taxon>
        <taxon>ecological metagenomes</taxon>
    </lineage>
</organism>
<gene>
    <name evidence="1" type="ORF">LCGC14_1655010</name>
</gene>
<proteinExistence type="predicted"/>
<comment type="caution">
    <text evidence="1">The sequence shown here is derived from an EMBL/GenBank/DDBJ whole genome shotgun (WGS) entry which is preliminary data.</text>
</comment>
<sequence>MYTEILGVNIQNAQTEKNSSTIFKGYSLSKTESFY</sequence>
<evidence type="ECO:0000313" key="1">
    <source>
        <dbReference type="EMBL" id="KKM19504.1"/>
    </source>
</evidence>
<reference evidence="1" key="1">
    <citation type="journal article" date="2015" name="Nature">
        <title>Complex archaea that bridge the gap between prokaryotes and eukaryotes.</title>
        <authorList>
            <person name="Spang A."/>
            <person name="Saw J.H."/>
            <person name="Jorgensen S.L."/>
            <person name="Zaremba-Niedzwiedzka K."/>
            <person name="Martijn J."/>
            <person name="Lind A.E."/>
            <person name="van Eijk R."/>
            <person name="Schleper C."/>
            <person name="Guy L."/>
            <person name="Ettema T.J."/>
        </authorList>
    </citation>
    <scope>NUCLEOTIDE SEQUENCE</scope>
</reference>
<accession>A0A0F9IID0</accession>
<dbReference type="EMBL" id="LAZR01013972">
    <property type="protein sequence ID" value="KKM19504.1"/>
    <property type="molecule type" value="Genomic_DNA"/>
</dbReference>